<sequence>MMNERPEDTWSDPAGVDLLAETLRGMSRAPRPGSPTGPEALLPMIHRRIRTRRAAKKAALGTGSLMVATLVAVAVVSTPWDRPDPLPGVSPTAVPSPSAPSTTPTPSPTPTPSSSTAPSGNAMTDAVFLDGLNPGEWGSNFDVTCGMPIDDLVAQSSSAGIRMEVTGPAGQYDDAVEVPVRITETAGRSGEYSSGYPLLVWVQDGRVVDLGFGWHEGGAWFYGPDGDGRNGLRDSDGDGNTDGPHITTLGAGEAVEVVASAGFETSCGDYTIVGTGNAFEHALTPRVGGTYEVRAVTWFQRNDEPAAQLVLSDPLSVTVPDQAADPAPFAPGHNPEFLPLADAGIVCGSPAADLPSSKPDLELTITGDPFLERPFLRVPVELAGIEGGSGQWSDPTIVWLQDGVVVDVGSGSPAQPGSSEPATLEPGDRVETTATGSVVTTCAPTTIYPFYRTYRPAGTYQMVAVLPLRGADEGRFVVSEPVTVTIGEHGQP</sequence>
<comment type="caution">
    <text evidence="3">The sequence shown here is derived from an EMBL/GenBank/DDBJ whole genome shotgun (WGS) entry which is preliminary data.</text>
</comment>
<dbReference type="RefSeq" id="WP_236087269.1">
    <property type="nucleotide sequence ID" value="NZ_JAKGSG010000005.1"/>
</dbReference>
<name>A0AA41U524_9MICO</name>
<reference evidence="3" key="1">
    <citation type="submission" date="2022-01" db="EMBL/GenBank/DDBJ databases">
        <title>Antribacter sp. nov., isolated from Guizhou of China.</title>
        <authorList>
            <person name="Chengliang C."/>
            <person name="Ya Z."/>
        </authorList>
    </citation>
    <scope>NUCLEOTIDE SEQUENCE</scope>
    <source>
        <strain evidence="3">KLBMP 9083</strain>
    </source>
</reference>
<proteinExistence type="predicted"/>
<gene>
    <name evidence="3" type="ORF">L1785_01120</name>
</gene>
<dbReference type="Proteomes" id="UP001165405">
    <property type="component" value="Unassembled WGS sequence"/>
</dbReference>
<keyword evidence="2" id="KW-0812">Transmembrane</keyword>
<protein>
    <submittedName>
        <fullName evidence="3">Uncharacterized protein</fullName>
    </submittedName>
</protein>
<evidence type="ECO:0000256" key="1">
    <source>
        <dbReference type="SAM" id="MobiDB-lite"/>
    </source>
</evidence>
<dbReference type="EMBL" id="JAKGSG010000005">
    <property type="protein sequence ID" value="MCF4119578.1"/>
    <property type="molecule type" value="Genomic_DNA"/>
</dbReference>
<evidence type="ECO:0000313" key="4">
    <source>
        <dbReference type="Proteomes" id="UP001165405"/>
    </source>
</evidence>
<evidence type="ECO:0000313" key="3">
    <source>
        <dbReference type="EMBL" id="MCF4119578.1"/>
    </source>
</evidence>
<accession>A0AA41U524</accession>
<keyword evidence="4" id="KW-1185">Reference proteome</keyword>
<feature type="region of interest" description="Disordered" evidence="1">
    <location>
        <begin position="409"/>
        <end position="428"/>
    </location>
</feature>
<feature type="region of interest" description="Disordered" evidence="1">
    <location>
        <begin position="82"/>
        <end position="126"/>
    </location>
</feature>
<feature type="compositionally biased region" description="Low complexity" evidence="1">
    <location>
        <begin position="89"/>
        <end position="102"/>
    </location>
</feature>
<evidence type="ECO:0000256" key="2">
    <source>
        <dbReference type="SAM" id="Phobius"/>
    </source>
</evidence>
<keyword evidence="2" id="KW-1133">Transmembrane helix</keyword>
<feature type="transmembrane region" description="Helical" evidence="2">
    <location>
        <begin position="58"/>
        <end position="80"/>
    </location>
</feature>
<dbReference type="AlphaFoldDB" id="A0AA41U524"/>
<keyword evidence="2" id="KW-0472">Membrane</keyword>
<organism evidence="3 4">
    <name type="scientific">Antribacter soli</name>
    <dbReference type="NCBI Taxonomy" id="2910976"/>
    <lineage>
        <taxon>Bacteria</taxon>
        <taxon>Bacillati</taxon>
        <taxon>Actinomycetota</taxon>
        <taxon>Actinomycetes</taxon>
        <taxon>Micrococcales</taxon>
        <taxon>Promicromonosporaceae</taxon>
        <taxon>Antribacter</taxon>
    </lineage>
</organism>